<feature type="transmembrane region" description="Helical" evidence="6">
    <location>
        <begin position="35"/>
        <end position="56"/>
    </location>
</feature>
<feature type="domain" description="DUF202" evidence="7">
    <location>
        <begin position="26"/>
        <end position="94"/>
    </location>
</feature>
<dbReference type="OrthoDB" id="582337at2"/>
<protein>
    <recommendedName>
        <fullName evidence="7">DUF202 domain-containing protein</fullName>
    </recommendedName>
</protein>
<dbReference type="RefSeq" id="WP_013861631.1">
    <property type="nucleotide sequence ID" value="NC_015635.1"/>
</dbReference>
<reference evidence="8 9" key="1">
    <citation type="submission" date="2011-05" db="EMBL/GenBank/DDBJ databases">
        <title>Whole genome sequence of Microlunatus phosphovorus NM-1.</title>
        <authorList>
            <person name="Hosoyama A."/>
            <person name="Sasaki K."/>
            <person name="Harada T."/>
            <person name="Igarashi R."/>
            <person name="Kawakoshi A."/>
            <person name="Sasagawa M."/>
            <person name="Fukada J."/>
            <person name="Nakamura S."/>
            <person name="Katano Y."/>
            <person name="Hanada S."/>
            <person name="Kamagata Y."/>
            <person name="Nakamura N."/>
            <person name="Yamazaki S."/>
            <person name="Fujita N."/>
        </authorList>
    </citation>
    <scope>NUCLEOTIDE SEQUENCE [LARGE SCALE GENOMIC DNA]</scope>
    <source>
        <strain evidence="9">ATCC 700054 / DSM 10555 / JCM 9379 / NBRC 101784 / NCIMB 13414 / VKM Ac-1990 / NM-1</strain>
    </source>
</reference>
<evidence type="ECO:0000256" key="4">
    <source>
        <dbReference type="ARBA" id="ARBA00022989"/>
    </source>
</evidence>
<dbReference type="eggNOG" id="COG2149">
    <property type="taxonomic scope" value="Bacteria"/>
</dbReference>
<keyword evidence="3 6" id="KW-0812">Transmembrane</keyword>
<keyword evidence="4 6" id="KW-1133">Transmembrane helix</keyword>
<gene>
    <name evidence="8" type="ordered locus">MLP_07280</name>
</gene>
<dbReference type="PANTHER" id="PTHR34187">
    <property type="entry name" value="FGR18P"/>
    <property type="match status" value="1"/>
</dbReference>
<dbReference type="STRING" id="1032480.MLP_07280"/>
<evidence type="ECO:0000256" key="2">
    <source>
        <dbReference type="ARBA" id="ARBA00022475"/>
    </source>
</evidence>
<keyword evidence="2" id="KW-1003">Cell membrane</keyword>
<dbReference type="KEGG" id="mph:MLP_07280"/>
<sequence length="128" mass="13657">MTDTDPEADRRWPRAVYGVGSEPDPRFSLANERTFLAWIRTSLGFLAAGAGVAAFAHAVGQLRFELKLVSLLLLVCGLVCAAGSFLRWTRHERAMRTGEPLPSSPAMPLLTGVLAAVALLAIIAVGLV</sequence>
<comment type="subcellular location">
    <subcellularLocation>
        <location evidence="1">Cell membrane</location>
        <topology evidence="1">Multi-pass membrane protein</topology>
    </subcellularLocation>
</comment>
<evidence type="ECO:0000259" key="7">
    <source>
        <dbReference type="Pfam" id="PF02656"/>
    </source>
</evidence>
<keyword evidence="5 6" id="KW-0472">Membrane</keyword>
<proteinExistence type="predicted"/>
<dbReference type="AlphaFoldDB" id="F5XL54"/>
<dbReference type="EMBL" id="AP012204">
    <property type="protein sequence ID" value="BAK33742.1"/>
    <property type="molecule type" value="Genomic_DNA"/>
</dbReference>
<feature type="transmembrane region" description="Helical" evidence="6">
    <location>
        <begin position="68"/>
        <end position="86"/>
    </location>
</feature>
<accession>F5XL54</accession>
<dbReference type="PANTHER" id="PTHR34187:SF2">
    <property type="entry name" value="DUF202 DOMAIN-CONTAINING PROTEIN"/>
    <property type="match status" value="1"/>
</dbReference>
<evidence type="ECO:0000313" key="8">
    <source>
        <dbReference type="EMBL" id="BAK33742.1"/>
    </source>
</evidence>
<evidence type="ECO:0000256" key="5">
    <source>
        <dbReference type="ARBA" id="ARBA00023136"/>
    </source>
</evidence>
<evidence type="ECO:0000313" key="9">
    <source>
        <dbReference type="Proteomes" id="UP000007947"/>
    </source>
</evidence>
<dbReference type="InterPro" id="IPR003807">
    <property type="entry name" value="DUF202"/>
</dbReference>
<evidence type="ECO:0000256" key="3">
    <source>
        <dbReference type="ARBA" id="ARBA00022692"/>
    </source>
</evidence>
<evidence type="ECO:0000256" key="1">
    <source>
        <dbReference type="ARBA" id="ARBA00004651"/>
    </source>
</evidence>
<dbReference type="Pfam" id="PF02656">
    <property type="entry name" value="DUF202"/>
    <property type="match status" value="1"/>
</dbReference>
<dbReference type="InterPro" id="IPR052053">
    <property type="entry name" value="IM_YidH-like"/>
</dbReference>
<name>F5XL54_MICPN</name>
<dbReference type="HOGENOM" id="CLU_053359_4_0_11"/>
<keyword evidence="9" id="KW-1185">Reference proteome</keyword>
<feature type="transmembrane region" description="Helical" evidence="6">
    <location>
        <begin position="106"/>
        <end position="127"/>
    </location>
</feature>
<organism evidence="8 9">
    <name type="scientific">Microlunatus phosphovorus (strain ATCC 700054 / DSM 10555 / JCM 9379 / NBRC 101784 / NCIMB 13414 / VKM Ac-1990 / NM-1)</name>
    <dbReference type="NCBI Taxonomy" id="1032480"/>
    <lineage>
        <taxon>Bacteria</taxon>
        <taxon>Bacillati</taxon>
        <taxon>Actinomycetota</taxon>
        <taxon>Actinomycetes</taxon>
        <taxon>Propionibacteriales</taxon>
        <taxon>Propionibacteriaceae</taxon>
        <taxon>Microlunatus</taxon>
    </lineage>
</organism>
<dbReference type="Proteomes" id="UP000007947">
    <property type="component" value="Chromosome"/>
</dbReference>
<dbReference type="GO" id="GO:0005886">
    <property type="term" value="C:plasma membrane"/>
    <property type="evidence" value="ECO:0007669"/>
    <property type="project" value="UniProtKB-SubCell"/>
</dbReference>
<evidence type="ECO:0000256" key="6">
    <source>
        <dbReference type="SAM" id="Phobius"/>
    </source>
</evidence>